<dbReference type="Gene3D" id="1.20.58.1880">
    <property type="match status" value="1"/>
</dbReference>
<organism evidence="5 6">
    <name type="scientific">Phtheirospermum japonicum</name>
    <dbReference type="NCBI Taxonomy" id="374723"/>
    <lineage>
        <taxon>Eukaryota</taxon>
        <taxon>Viridiplantae</taxon>
        <taxon>Streptophyta</taxon>
        <taxon>Embryophyta</taxon>
        <taxon>Tracheophyta</taxon>
        <taxon>Spermatophyta</taxon>
        <taxon>Magnoliopsida</taxon>
        <taxon>eudicotyledons</taxon>
        <taxon>Gunneridae</taxon>
        <taxon>Pentapetalae</taxon>
        <taxon>asterids</taxon>
        <taxon>lamiids</taxon>
        <taxon>Lamiales</taxon>
        <taxon>Orobanchaceae</taxon>
        <taxon>Orobanchaceae incertae sedis</taxon>
        <taxon>Phtheirospermum</taxon>
    </lineage>
</organism>
<dbReference type="Pfam" id="PF06584">
    <property type="entry name" value="DIRP"/>
    <property type="match status" value="1"/>
</dbReference>
<feature type="compositionally biased region" description="Basic and acidic residues" evidence="3">
    <location>
        <begin position="497"/>
        <end position="507"/>
    </location>
</feature>
<feature type="compositionally biased region" description="Polar residues" evidence="3">
    <location>
        <begin position="236"/>
        <end position="246"/>
    </location>
</feature>
<protein>
    <submittedName>
        <fullName evidence="5">Protein always early 3</fullName>
    </submittedName>
</protein>
<dbReference type="InterPro" id="IPR033471">
    <property type="entry name" value="DIRP"/>
</dbReference>
<dbReference type="PANTHER" id="PTHR21689:SF2">
    <property type="entry name" value="PROTEIN LIN-9 HOMOLOG"/>
    <property type="match status" value="1"/>
</dbReference>
<evidence type="ECO:0000313" key="6">
    <source>
        <dbReference type="Proteomes" id="UP000653305"/>
    </source>
</evidence>
<dbReference type="GO" id="GO:0051726">
    <property type="term" value="P:regulation of cell cycle"/>
    <property type="evidence" value="ECO:0007669"/>
    <property type="project" value="TreeGrafter"/>
</dbReference>
<feature type="region of interest" description="Disordered" evidence="3">
    <location>
        <begin position="115"/>
        <end position="147"/>
    </location>
</feature>
<dbReference type="SUPFAM" id="SSF46689">
    <property type="entry name" value="Homeodomain-like"/>
    <property type="match status" value="1"/>
</dbReference>
<feature type="compositionally biased region" description="Basic residues" evidence="3">
    <location>
        <begin position="170"/>
        <end position="187"/>
    </location>
</feature>
<feature type="compositionally biased region" description="Basic residues" evidence="3">
    <location>
        <begin position="1"/>
        <end position="11"/>
    </location>
</feature>
<feature type="region of interest" description="Disordered" evidence="3">
    <location>
        <begin position="1"/>
        <end position="41"/>
    </location>
</feature>
<dbReference type="GO" id="GO:0017053">
    <property type="term" value="C:transcription repressor complex"/>
    <property type="evidence" value="ECO:0007669"/>
    <property type="project" value="InterPro"/>
</dbReference>
<dbReference type="OrthoDB" id="2339771at2759"/>
<feature type="compositionally biased region" description="Polar residues" evidence="3">
    <location>
        <begin position="529"/>
        <end position="547"/>
    </location>
</feature>
<evidence type="ECO:0000256" key="1">
    <source>
        <dbReference type="ARBA" id="ARBA00004123"/>
    </source>
</evidence>
<dbReference type="Proteomes" id="UP000653305">
    <property type="component" value="Unassembled WGS sequence"/>
</dbReference>
<feature type="region of interest" description="Disordered" evidence="3">
    <location>
        <begin position="411"/>
        <end position="598"/>
    </location>
</feature>
<evidence type="ECO:0000313" key="5">
    <source>
        <dbReference type="EMBL" id="GFP81939.1"/>
    </source>
</evidence>
<comment type="subcellular location">
    <subcellularLocation>
        <location evidence="1">Nucleus</location>
    </subcellularLocation>
</comment>
<sequence length="840" mass="93574">MGPPRKSKSVNKRYSNIPDISPSKDGNGSKRSSTRKRKLTDMLGPRWSMEELTRFYDSYRKNGKDWKKVSGAVRNRSLDMVEALYSMNRAYLSLPHGTASADGLIAMMTDHYSNLAGSDSDQESNDGAGPSRRTQKRARGKVQPPASKALEEQFVSPTIGSSYGCLSLLKKKRSGGSRPRPVGKRTPRFPISFSYENTSGDKYFSPTRQGLKLKANADDDEVAHEIAIALAEASQRGGSPQVSGTPNKRAESVMSSPFRHTQRKLQHSIAEMANTKLLVADTDEEDLEGSTEADTDELSRYKANALKSVSIGTSRQKGRKFNNYESHLDDTKEECSGTEEGQMSMRGKFDVEVNNTKISGSSMQSQRKKSKKVLFGKDEETAFDALQTLADLSLMMPIENEDESMVQLKDEPDDHVDESVPLEAPPANQLREKRRSSGVRTTKGHLISGIGAASSKTSKPGKGSAFDASSIPEDNQDSHQSIAKTRKKQKTQVSKIQKTEARPDTHVSESPGVEGGDAGKKPMTKSRKSAQNSSPKFTKVSENSSSADIRKEASDSAQSSIQAPAVNQVHLPTKVRSRRKMNLKKPVQKDLKFSDKTSNDEINDTSLKLKEKLSNCLLNQRLRRWCSYEWFYSAIDYPWFAKKEFVEYLYHVGLGHVPRLTRVEWGVIRSSLGKPRRFSEQFLKEEKEKLNQYRDSVRKHYTELREGIREGLPTDLARPLSVGQRVIAIHPKTREINDGSVLTVDHSKCRVQFDRPELGVEFVMDVDCMPLNPLENMPALLGRDTVSVDKLLENINELKLNGHAKEFIKLPLGDNLDITDGIAQLASLANPAGFLRQTKA</sequence>
<dbReference type="InterPro" id="IPR009057">
    <property type="entry name" value="Homeodomain-like_sf"/>
</dbReference>
<evidence type="ECO:0000259" key="4">
    <source>
        <dbReference type="SMART" id="SM01135"/>
    </source>
</evidence>
<evidence type="ECO:0000256" key="2">
    <source>
        <dbReference type="ARBA" id="ARBA00023242"/>
    </source>
</evidence>
<comment type="caution">
    <text evidence="5">The sequence shown here is derived from an EMBL/GenBank/DDBJ whole genome shotgun (WGS) entry which is preliminary data.</text>
</comment>
<dbReference type="InterPro" id="IPR010561">
    <property type="entry name" value="LIN-9/ALY1"/>
</dbReference>
<dbReference type="GO" id="GO:0006357">
    <property type="term" value="P:regulation of transcription by RNA polymerase II"/>
    <property type="evidence" value="ECO:0007669"/>
    <property type="project" value="TreeGrafter"/>
</dbReference>
<dbReference type="PANTHER" id="PTHR21689">
    <property type="entry name" value="LIN-9"/>
    <property type="match status" value="1"/>
</dbReference>
<dbReference type="AlphaFoldDB" id="A0A830B9K4"/>
<evidence type="ECO:0000256" key="3">
    <source>
        <dbReference type="SAM" id="MobiDB-lite"/>
    </source>
</evidence>
<feature type="compositionally biased region" description="Basic and acidic residues" evidence="3">
    <location>
        <begin position="587"/>
        <end position="598"/>
    </location>
</feature>
<feature type="region of interest" description="Disordered" evidence="3">
    <location>
        <begin position="234"/>
        <end position="259"/>
    </location>
</feature>
<dbReference type="GO" id="GO:0005654">
    <property type="term" value="C:nucleoplasm"/>
    <property type="evidence" value="ECO:0007669"/>
    <property type="project" value="TreeGrafter"/>
</dbReference>
<accession>A0A830B9K4</accession>
<keyword evidence="2" id="KW-0539">Nucleus</keyword>
<name>A0A830B9K4_9LAMI</name>
<reference evidence="5" key="1">
    <citation type="submission" date="2020-07" db="EMBL/GenBank/DDBJ databases">
        <title>Ethylene signaling mediates host invasion by parasitic plants.</title>
        <authorList>
            <person name="Yoshida S."/>
        </authorList>
    </citation>
    <scope>NUCLEOTIDE SEQUENCE</scope>
    <source>
        <strain evidence="5">Okayama</strain>
    </source>
</reference>
<dbReference type="EMBL" id="BMAC01000036">
    <property type="protein sequence ID" value="GFP81939.1"/>
    <property type="molecule type" value="Genomic_DNA"/>
</dbReference>
<dbReference type="GO" id="GO:0003677">
    <property type="term" value="F:DNA binding"/>
    <property type="evidence" value="ECO:0007669"/>
    <property type="project" value="TreeGrafter"/>
</dbReference>
<gene>
    <name evidence="5" type="ORF">PHJA_000337200</name>
</gene>
<proteinExistence type="predicted"/>
<feature type="domain" description="DIRP" evidence="4">
    <location>
        <begin position="631"/>
        <end position="732"/>
    </location>
</feature>
<dbReference type="SMART" id="SM01135">
    <property type="entry name" value="DIRP"/>
    <property type="match status" value="1"/>
</dbReference>
<feature type="compositionally biased region" description="Basic residues" evidence="3">
    <location>
        <begin position="573"/>
        <end position="583"/>
    </location>
</feature>
<dbReference type="GO" id="GO:0006351">
    <property type="term" value="P:DNA-templated transcription"/>
    <property type="evidence" value="ECO:0007669"/>
    <property type="project" value="InterPro"/>
</dbReference>
<feature type="region of interest" description="Disordered" evidence="3">
    <location>
        <begin position="170"/>
        <end position="191"/>
    </location>
</feature>
<keyword evidence="6" id="KW-1185">Reference proteome</keyword>